<gene>
    <name evidence="1" type="ORF">T01_3075</name>
</gene>
<dbReference type="AlphaFoldDB" id="A0A0V1BTU5"/>
<proteinExistence type="predicted"/>
<dbReference type="Proteomes" id="UP000054776">
    <property type="component" value="Unassembled WGS sequence"/>
</dbReference>
<protein>
    <submittedName>
        <fullName evidence="1">Uncharacterized protein</fullName>
    </submittedName>
</protein>
<name>A0A0V1BTU5_TRISP</name>
<dbReference type="InParanoid" id="A0A0V1BTU5"/>
<dbReference type="OrthoDB" id="10556231at2759"/>
<reference evidence="1 2" key="1">
    <citation type="submission" date="2015-01" db="EMBL/GenBank/DDBJ databases">
        <title>Evolution of Trichinella species and genotypes.</title>
        <authorList>
            <person name="Korhonen P.K."/>
            <person name="Edoardo P."/>
            <person name="Giuseppe L.R."/>
            <person name="Gasser R.B."/>
        </authorList>
    </citation>
    <scope>NUCLEOTIDE SEQUENCE [LARGE SCALE GENOMIC DNA]</scope>
    <source>
        <strain evidence="1">ISS3</strain>
    </source>
</reference>
<comment type="caution">
    <text evidence="1">The sequence shown here is derived from an EMBL/GenBank/DDBJ whole genome shotgun (WGS) entry which is preliminary data.</text>
</comment>
<dbReference type="EMBL" id="JYDH01000011">
    <property type="protein sequence ID" value="KRY40667.1"/>
    <property type="molecule type" value="Genomic_DNA"/>
</dbReference>
<evidence type="ECO:0000313" key="1">
    <source>
        <dbReference type="EMBL" id="KRY40667.1"/>
    </source>
</evidence>
<accession>A0A0V1BTU5</accession>
<sequence length="96" mass="10821">MVHGAVFKHTCVMWTAEHPSKKITKGARDYVTVLPQKHRLHHKQSCAAHSRAKNKRIAECCGFGAQINGIVTKAKSSFEIIYNMTTIIKSFMSFET</sequence>
<organism evidence="1 2">
    <name type="scientific">Trichinella spiralis</name>
    <name type="common">Trichina worm</name>
    <dbReference type="NCBI Taxonomy" id="6334"/>
    <lineage>
        <taxon>Eukaryota</taxon>
        <taxon>Metazoa</taxon>
        <taxon>Ecdysozoa</taxon>
        <taxon>Nematoda</taxon>
        <taxon>Enoplea</taxon>
        <taxon>Dorylaimia</taxon>
        <taxon>Trichinellida</taxon>
        <taxon>Trichinellidae</taxon>
        <taxon>Trichinella</taxon>
    </lineage>
</organism>
<keyword evidence="2" id="KW-1185">Reference proteome</keyword>
<evidence type="ECO:0000313" key="2">
    <source>
        <dbReference type="Proteomes" id="UP000054776"/>
    </source>
</evidence>